<evidence type="ECO:0000313" key="1">
    <source>
        <dbReference type="EMBL" id="GFY89865.1"/>
    </source>
</evidence>
<sequence length="224" mass="25933">MEVGVALDLVAADDFHSEGYRSGLQEWLEMGSRGRAVEVVTAGVIVWRACLMATSGDQRYDRDDNMGFSGVRWWWLGMDGDGGWSFGLVGMESRWREALHLLWWWLMIFATGVWSQCSKTLGRDGFKVLLTLALSHIVVDWSWWNYRSWWSLGSMRGSRDIVDCLGTDGNELMLAARLANGGVTMEVTRRQWWVHWGVMLRNIVFWSLWWLKRILWVVVKPKDP</sequence>
<name>A0A7J0ETN8_9ERIC</name>
<comment type="caution">
    <text evidence="1">The sequence shown here is derived from an EMBL/GenBank/DDBJ whole genome shotgun (WGS) entry which is preliminary data.</text>
</comment>
<gene>
    <name evidence="1" type="ORF">Acr_07g0000620</name>
</gene>
<dbReference type="Proteomes" id="UP000585474">
    <property type="component" value="Unassembled WGS sequence"/>
</dbReference>
<accession>A0A7J0ETN8</accession>
<reference evidence="1 2" key="1">
    <citation type="submission" date="2019-07" db="EMBL/GenBank/DDBJ databases">
        <title>De Novo Assembly of kiwifruit Actinidia rufa.</title>
        <authorList>
            <person name="Sugita-Konishi S."/>
            <person name="Sato K."/>
            <person name="Mori E."/>
            <person name="Abe Y."/>
            <person name="Kisaki G."/>
            <person name="Hamano K."/>
            <person name="Suezawa K."/>
            <person name="Otani M."/>
            <person name="Fukuda T."/>
            <person name="Manabe T."/>
            <person name="Gomi K."/>
            <person name="Tabuchi M."/>
            <person name="Akimitsu K."/>
            <person name="Kataoka I."/>
        </authorList>
    </citation>
    <scope>NUCLEOTIDE SEQUENCE [LARGE SCALE GENOMIC DNA]</scope>
    <source>
        <strain evidence="2">cv. Fuchu</strain>
    </source>
</reference>
<organism evidence="1 2">
    <name type="scientific">Actinidia rufa</name>
    <dbReference type="NCBI Taxonomy" id="165716"/>
    <lineage>
        <taxon>Eukaryota</taxon>
        <taxon>Viridiplantae</taxon>
        <taxon>Streptophyta</taxon>
        <taxon>Embryophyta</taxon>
        <taxon>Tracheophyta</taxon>
        <taxon>Spermatophyta</taxon>
        <taxon>Magnoliopsida</taxon>
        <taxon>eudicotyledons</taxon>
        <taxon>Gunneridae</taxon>
        <taxon>Pentapetalae</taxon>
        <taxon>asterids</taxon>
        <taxon>Ericales</taxon>
        <taxon>Actinidiaceae</taxon>
        <taxon>Actinidia</taxon>
    </lineage>
</organism>
<protein>
    <submittedName>
        <fullName evidence="1">Uncharacterized protein</fullName>
    </submittedName>
</protein>
<proteinExistence type="predicted"/>
<evidence type="ECO:0000313" key="2">
    <source>
        <dbReference type="Proteomes" id="UP000585474"/>
    </source>
</evidence>
<keyword evidence="2" id="KW-1185">Reference proteome</keyword>
<dbReference type="AlphaFoldDB" id="A0A7J0ETN8"/>
<dbReference type="EMBL" id="BJWL01000007">
    <property type="protein sequence ID" value="GFY89865.1"/>
    <property type="molecule type" value="Genomic_DNA"/>
</dbReference>